<dbReference type="AlphaFoldDB" id="A0A166ETK5"/>
<dbReference type="SUPFAM" id="SSF57701">
    <property type="entry name" value="Zn2/Cys6 DNA-binding domain"/>
    <property type="match status" value="1"/>
</dbReference>
<feature type="region of interest" description="Disordered" evidence="1">
    <location>
        <begin position="147"/>
        <end position="166"/>
    </location>
</feature>
<feature type="compositionally biased region" description="Low complexity" evidence="1">
    <location>
        <begin position="506"/>
        <end position="531"/>
    </location>
</feature>
<feature type="region of interest" description="Disordered" evidence="1">
    <location>
        <begin position="790"/>
        <end position="898"/>
    </location>
</feature>
<dbReference type="GO" id="GO:0008270">
    <property type="term" value="F:zinc ion binding"/>
    <property type="evidence" value="ECO:0007669"/>
    <property type="project" value="InterPro"/>
</dbReference>
<dbReference type="STRING" id="1314776.A0A166ETK5"/>
<accession>A0A166ETK5</accession>
<dbReference type="GO" id="GO:0000981">
    <property type="term" value="F:DNA-binding transcription factor activity, RNA polymerase II-specific"/>
    <property type="evidence" value="ECO:0007669"/>
    <property type="project" value="InterPro"/>
</dbReference>
<feature type="compositionally biased region" description="Gly residues" evidence="1">
    <location>
        <begin position="331"/>
        <end position="342"/>
    </location>
</feature>
<feature type="compositionally biased region" description="Polar residues" evidence="1">
    <location>
        <begin position="557"/>
        <end position="568"/>
    </location>
</feature>
<dbReference type="Pfam" id="PF00172">
    <property type="entry name" value="Zn_clus"/>
    <property type="match status" value="1"/>
</dbReference>
<dbReference type="PROSITE" id="PS50048">
    <property type="entry name" value="ZN2_CY6_FUNGAL_2"/>
    <property type="match status" value="1"/>
</dbReference>
<evidence type="ECO:0000256" key="1">
    <source>
        <dbReference type="SAM" id="MobiDB-lite"/>
    </source>
</evidence>
<dbReference type="EMBL" id="KV428039">
    <property type="protein sequence ID" value="KZT39931.1"/>
    <property type="molecule type" value="Genomic_DNA"/>
</dbReference>
<dbReference type="InterPro" id="IPR027417">
    <property type="entry name" value="P-loop_NTPase"/>
</dbReference>
<feature type="compositionally biased region" description="Polar residues" evidence="1">
    <location>
        <begin position="888"/>
        <end position="898"/>
    </location>
</feature>
<feature type="domain" description="Zn(2)-C6 fungal-type" evidence="2">
    <location>
        <begin position="585"/>
        <end position="615"/>
    </location>
</feature>
<evidence type="ECO:0000313" key="3">
    <source>
        <dbReference type="EMBL" id="KZT39931.1"/>
    </source>
</evidence>
<dbReference type="SMART" id="SM00066">
    <property type="entry name" value="GAL4"/>
    <property type="match status" value="1"/>
</dbReference>
<reference evidence="3 4" key="1">
    <citation type="journal article" date="2016" name="Mol. Biol. Evol.">
        <title>Comparative Genomics of Early-Diverging Mushroom-Forming Fungi Provides Insights into the Origins of Lignocellulose Decay Capabilities.</title>
        <authorList>
            <person name="Nagy L.G."/>
            <person name="Riley R."/>
            <person name="Tritt A."/>
            <person name="Adam C."/>
            <person name="Daum C."/>
            <person name="Floudas D."/>
            <person name="Sun H."/>
            <person name="Yadav J.S."/>
            <person name="Pangilinan J."/>
            <person name="Larsson K.H."/>
            <person name="Matsuura K."/>
            <person name="Barry K."/>
            <person name="Labutti K."/>
            <person name="Kuo R."/>
            <person name="Ohm R.A."/>
            <person name="Bhattacharya S.S."/>
            <person name="Shirouzu T."/>
            <person name="Yoshinaga Y."/>
            <person name="Martin F.M."/>
            <person name="Grigoriev I.V."/>
            <person name="Hibbett D.S."/>
        </authorList>
    </citation>
    <scope>NUCLEOTIDE SEQUENCE [LARGE SCALE GENOMIC DNA]</scope>
    <source>
        <strain evidence="3 4">HHB10207 ss-3</strain>
    </source>
</reference>
<organism evidence="3 4">
    <name type="scientific">Sistotremastrum suecicum HHB10207 ss-3</name>
    <dbReference type="NCBI Taxonomy" id="1314776"/>
    <lineage>
        <taxon>Eukaryota</taxon>
        <taxon>Fungi</taxon>
        <taxon>Dikarya</taxon>
        <taxon>Basidiomycota</taxon>
        <taxon>Agaricomycotina</taxon>
        <taxon>Agaricomycetes</taxon>
        <taxon>Sistotremastrales</taxon>
        <taxon>Sistotremastraceae</taxon>
        <taxon>Sistotremastrum</taxon>
    </lineage>
</organism>
<feature type="compositionally biased region" description="Basic and acidic residues" evidence="1">
    <location>
        <begin position="344"/>
        <end position="373"/>
    </location>
</feature>
<dbReference type="OrthoDB" id="10261408at2759"/>
<dbReference type="Gene3D" id="4.10.240.10">
    <property type="entry name" value="Zn(2)-C6 fungal-type DNA-binding domain"/>
    <property type="match status" value="1"/>
</dbReference>
<dbReference type="Proteomes" id="UP000076798">
    <property type="component" value="Unassembled WGS sequence"/>
</dbReference>
<feature type="compositionally biased region" description="Low complexity" evidence="1">
    <location>
        <begin position="428"/>
        <end position="437"/>
    </location>
</feature>
<dbReference type="InterPro" id="IPR036864">
    <property type="entry name" value="Zn2-C6_fun-type_DNA-bd_sf"/>
</dbReference>
<feature type="compositionally biased region" description="Polar residues" evidence="1">
    <location>
        <begin position="854"/>
        <end position="877"/>
    </location>
</feature>
<dbReference type="PROSITE" id="PS00463">
    <property type="entry name" value="ZN2_CY6_FUNGAL_1"/>
    <property type="match status" value="1"/>
</dbReference>
<sequence>MDGHSVNILLTGTKCSGKSSFARLITEYIVPNSQIDLHLRVLSPEDAIHHAQTTPEPIHLCLFLLPPCDLHPTISNSALGSLTALSKLAPLLPILSKSDTYTSQALRGTKSVVDDLIHQRGIRSILGYHGAEVWSIVSPEWRELDASTSASSRKTRSPGGTSTGLSQLASLCSQKVEERQRSSSLDSMSAKPSFDLFVREYPWGTCHILDPVHSDVSIIKDWIIDSSRVLLSLASTSASLSHNQPLPPTPHSPLSDKEAVRRNSSISRRWPGAPASSTGKGDYDYPCSHPRDGILPVVRVRAQQSSSSRPPRKASPESQRSVSPNDSMDGGYEGSVQRGGNGDSEMREDSPSIEEAHGRRRESPPESGPKESTTKTQAIKPIELSPRSNILSHSYVPHHQHPRSTSPTSNIPYHYVPSPKSVPPSAAPTPLTSSLPTHLPPVPSMTTQHQHHANMPPRSHRRHHDAEDAPSVTSSHPSTNGSTTLVPTQYSGSVSESSRTHRKRPSTSSMMSEATSTSMTTPMSVPSSIPSRPVQSNTIPHQGMHHHPTVNVHPQHVPSQTKPRSSANHAPEKAKGPRSGPKVVACNYCRARKTRCDGQQPACGNCVKRRLGCNYVVSQREAARRKRASIAEAAAQMSASTSSHLGVLQVKDVVLGEFRGNMDSSRGGYARLTTADSASAPTSPAVPPSLEHSHSAGATATHQPRRLHDSSPFSPVGQPLPRPPSTHQQHARLPPMSKDGPVNNQGRFHSDIDASPRLPPIATLVNSHPHPHHHGAAGVTPKIARLSLSPTEGQNHHSAHHHEHSQHPKQFQSQHHQTHYSPPSLQRDMQGSPVDQNRYPGLGKREREPVGMSRSVSLNGISAVSSHPSPTGVNGPQSKRMRVDELVSRTSSNDQRNW</sequence>
<dbReference type="Gene3D" id="3.40.50.300">
    <property type="entry name" value="P-loop containing nucleotide triphosphate hydrolases"/>
    <property type="match status" value="1"/>
</dbReference>
<feature type="region of interest" description="Disordered" evidence="1">
    <location>
        <begin position="239"/>
        <end position="582"/>
    </location>
</feature>
<protein>
    <recommendedName>
        <fullName evidence="2">Zn(2)-C6 fungal-type domain-containing protein</fullName>
    </recommendedName>
</protein>
<feature type="compositionally biased region" description="Polar residues" evidence="1">
    <location>
        <begin position="317"/>
        <end position="326"/>
    </location>
</feature>
<keyword evidence="4" id="KW-1185">Reference proteome</keyword>
<proteinExistence type="predicted"/>
<name>A0A166ETK5_9AGAM</name>
<feature type="region of interest" description="Disordered" evidence="1">
    <location>
        <begin position="675"/>
        <end position="778"/>
    </location>
</feature>
<dbReference type="PANTHER" id="PTHR47783">
    <property type="entry name" value="ZN(II)2CYS6 TRANSCRIPTION FACTOR (EUROFUNG)-RELATED"/>
    <property type="match status" value="1"/>
</dbReference>
<dbReference type="InterPro" id="IPR001138">
    <property type="entry name" value="Zn2Cys6_DnaBD"/>
</dbReference>
<dbReference type="CDD" id="cd00067">
    <property type="entry name" value="GAL4"/>
    <property type="match status" value="1"/>
</dbReference>
<feature type="compositionally biased region" description="Polar residues" evidence="1">
    <location>
        <begin position="808"/>
        <end position="835"/>
    </location>
</feature>
<feature type="compositionally biased region" description="Low complexity" evidence="1">
    <location>
        <begin position="296"/>
        <end position="309"/>
    </location>
</feature>
<gene>
    <name evidence="3" type="ORF">SISSUDRAFT_1127654</name>
</gene>
<dbReference type="PANTHER" id="PTHR47783:SF1">
    <property type="entry name" value="ZN(II)2CYS6 TRANSCRIPTION FACTOR (EUROFUNG)"/>
    <property type="match status" value="1"/>
</dbReference>
<evidence type="ECO:0000259" key="2">
    <source>
        <dbReference type="PROSITE" id="PS50048"/>
    </source>
</evidence>
<evidence type="ECO:0000313" key="4">
    <source>
        <dbReference type="Proteomes" id="UP000076798"/>
    </source>
</evidence>
<feature type="compositionally biased region" description="Polar residues" evidence="1">
    <location>
        <begin position="471"/>
        <end position="497"/>
    </location>
</feature>